<gene>
    <name evidence="2" type="ORF">LMG26690_03582</name>
</gene>
<evidence type="ECO:0000313" key="2">
    <source>
        <dbReference type="EMBL" id="CAB3716889.1"/>
    </source>
</evidence>
<dbReference type="AlphaFoldDB" id="A0A6S7AF71"/>
<dbReference type="EMBL" id="CADIJM010000007">
    <property type="protein sequence ID" value="CAB3716889.1"/>
    <property type="molecule type" value="Genomic_DNA"/>
</dbReference>
<dbReference type="RefSeq" id="WP_175124336.1">
    <property type="nucleotide sequence ID" value="NZ_CADIJM010000007.1"/>
</dbReference>
<organism evidence="2 3">
    <name type="scientific">Achromobacter animicus</name>
    <dbReference type="NCBI Taxonomy" id="1389935"/>
    <lineage>
        <taxon>Bacteria</taxon>
        <taxon>Pseudomonadati</taxon>
        <taxon>Pseudomonadota</taxon>
        <taxon>Betaproteobacteria</taxon>
        <taxon>Burkholderiales</taxon>
        <taxon>Alcaligenaceae</taxon>
        <taxon>Achromobacter</taxon>
    </lineage>
</organism>
<protein>
    <recommendedName>
        <fullName evidence="1">Glycine-rich domain-containing protein</fullName>
    </recommendedName>
</protein>
<reference evidence="2 3" key="1">
    <citation type="submission" date="2020-04" db="EMBL/GenBank/DDBJ databases">
        <authorList>
            <person name="De Canck E."/>
        </authorList>
    </citation>
    <scope>NUCLEOTIDE SEQUENCE [LARGE SCALE GENOMIC DNA]</scope>
    <source>
        <strain evidence="2 3">LMG 26690</strain>
    </source>
</reference>
<feature type="domain" description="Glycine-rich" evidence="1">
    <location>
        <begin position="207"/>
        <end position="405"/>
    </location>
</feature>
<evidence type="ECO:0000313" key="3">
    <source>
        <dbReference type="Proteomes" id="UP000494214"/>
    </source>
</evidence>
<proteinExistence type="predicted"/>
<sequence length="405" mass="38553">MQASNAPSKSAVPFAQFGTKNTIPVGSQIGVTPGAASFTDGFPPLTMTPLAAGGVPPYGADFNGILNFVTDGQRWAAAGGGYKYDPEFSAAISGYPKGAILLSAAENRYWLSTVNANSSNPDTGGTGWVALPAGIATSADVISGMDASRAVTPASLASLTADSTRQGLIRIATAAETLVGNETRKAISPSSLPQLFPQRGLRLFDTAGVHTWNVPNGVSRVRVTVIGGGGGGGGAFCPAVVGAAAGGGGGGMSVISLVELAGASSVVVTVGAGGSGGVSNTTVGTSGGMSSFGTFVSATGGSPAPNVSGVPGGSGGGGASGTGQLGVPGSAGSFAAVLNGVYAMSGPGGATLYGACPNAVNLTGNVTLGVNGATGFHGAGGSGGAAYNATAAGGAGGAGVVFIEW</sequence>
<accession>A0A6S7AF71</accession>
<evidence type="ECO:0000259" key="1">
    <source>
        <dbReference type="Pfam" id="PF21722"/>
    </source>
</evidence>
<keyword evidence="3" id="KW-1185">Reference proteome</keyword>
<dbReference type="Proteomes" id="UP000494214">
    <property type="component" value="Unassembled WGS sequence"/>
</dbReference>
<name>A0A6S7AF71_9BURK</name>
<dbReference type="Pfam" id="PF21722">
    <property type="entry name" value="Gly_rich_2"/>
    <property type="match status" value="1"/>
</dbReference>
<dbReference type="InterPro" id="IPR049304">
    <property type="entry name" value="Gly_rich_dom"/>
</dbReference>